<dbReference type="Proteomes" id="UP000004386">
    <property type="component" value="Unassembled WGS sequence"/>
</dbReference>
<dbReference type="SUPFAM" id="SSF46689">
    <property type="entry name" value="Homeodomain-like"/>
    <property type="match status" value="1"/>
</dbReference>
<dbReference type="PANTHER" id="PTHR30055">
    <property type="entry name" value="HTH-TYPE TRANSCRIPTIONAL REGULATOR RUTR"/>
    <property type="match status" value="1"/>
</dbReference>
<dbReference type="PANTHER" id="PTHR30055:SF148">
    <property type="entry name" value="TETR-FAMILY TRANSCRIPTIONAL REGULATOR"/>
    <property type="match status" value="1"/>
</dbReference>
<dbReference type="EMBL" id="ACQA01000002">
    <property type="protein sequence ID" value="EEQ94597.1"/>
    <property type="molecule type" value="Genomic_DNA"/>
</dbReference>
<dbReference type="Pfam" id="PF00440">
    <property type="entry name" value="TetR_N"/>
    <property type="match status" value="1"/>
</dbReference>
<dbReference type="Gene3D" id="1.10.10.60">
    <property type="entry name" value="Homeodomain-like"/>
    <property type="match status" value="1"/>
</dbReference>
<proteinExistence type="predicted"/>
<dbReference type="HOGENOM" id="CLU_069356_25_2_5"/>
<keyword evidence="2 4" id="KW-0238">DNA-binding</keyword>
<organism evidence="6 7">
    <name type="scientific">Brucella intermedia LMG 3301</name>
    <dbReference type="NCBI Taxonomy" id="641118"/>
    <lineage>
        <taxon>Bacteria</taxon>
        <taxon>Pseudomonadati</taxon>
        <taxon>Pseudomonadota</taxon>
        <taxon>Alphaproteobacteria</taxon>
        <taxon>Hyphomicrobiales</taxon>
        <taxon>Brucellaceae</taxon>
        <taxon>Brucella/Ochrobactrum group</taxon>
        <taxon>Brucella</taxon>
    </lineage>
</organism>
<feature type="domain" description="HTH tetR-type" evidence="5">
    <location>
        <begin position="36"/>
        <end position="96"/>
    </location>
</feature>
<evidence type="ECO:0000256" key="3">
    <source>
        <dbReference type="ARBA" id="ARBA00023163"/>
    </source>
</evidence>
<gene>
    <name evidence="6" type="ORF">OINT_2001836</name>
</gene>
<dbReference type="GO" id="GO:0003700">
    <property type="term" value="F:DNA-binding transcription factor activity"/>
    <property type="evidence" value="ECO:0007669"/>
    <property type="project" value="TreeGrafter"/>
</dbReference>
<evidence type="ECO:0000313" key="6">
    <source>
        <dbReference type="EMBL" id="EEQ94597.1"/>
    </source>
</evidence>
<name>C4WQT8_9HYPH</name>
<dbReference type="InterPro" id="IPR001647">
    <property type="entry name" value="HTH_TetR"/>
</dbReference>
<dbReference type="GO" id="GO:0000976">
    <property type="term" value="F:transcription cis-regulatory region binding"/>
    <property type="evidence" value="ECO:0007669"/>
    <property type="project" value="TreeGrafter"/>
</dbReference>
<evidence type="ECO:0000256" key="4">
    <source>
        <dbReference type="PROSITE-ProRule" id="PRU00335"/>
    </source>
</evidence>
<dbReference type="PROSITE" id="PS50977">
    <property type="entry name" value="HTH_TETR_2"/>
    <property type="match status" value="1"/>
</dbReference>
<dbReference type="InterPro" id="IPR011075">
    <property type="entry name" value="TetR_C"/>
</dbReference>
<dbReference type="InterPro" id="IPR036271">
    <property type="entry name" value="Tet_transcr_reg_TetR-rel_C_sf"/>
</dbReference>
<reference evidence="6 7" key="1">
    <citation type="submission" date="2009-05" db="EMBL/GenBank/DDBJ databases">
        <authorList>
            <person name="Setubal J.C."/>
            <person name="Boyle S."/>
            <person name="Crasta O.R."/>
            <person name="Gillespie J.J."/>
            <person name="Kenyon R.W."/>
            <person name="Lu J."/>
            <person name="Mane S."/>
            <person name="Nagrani S."/>
            <person name="Shallom J.M."/>
            <person name="Shallom S."/>
            <person name="Shukla M."/>
            <person name="Snyder E.E."/>
            <person name="Sobral B.W."/>
            <person name="Wattam A.R."/>
            <person name="Will R."/>
            <person name="Williams K."/>
            <person name="Yoo H."/>
            <person name="Munk C."/>
            <person name="Tapia R."/>
            <person name="Green L."/>
            <person name="Rogers Y."/>
            <person name="Detter J.C."/>
            <person name="Bruce D."/>
            <person name="Brettin T.S."/>
            <person name="Tsolis R."/>
        </authorList>
    </citation>
    <scope>NUCLEOTIDE SEQUENCE [LARGE SCALE GENOMIC DNA]</scope>
    <source>
        <strain evidence="6 7">LMG 3301</strain>
    </source>
</reference>
<sequence>MAFDASCHTVEDLELSLRDQTDTAPAPISRPGGRAARIQAAVLEAVETLRQEKAASEITVPMIAARAGVTPSTIYRRWGDLSQLLADVAVRQFQADALPPDSGNWQSDLGLWLEQFVDEMSSGPGRELLREALAGSSTERAGQCTECILRNLASIIARGVRQGATPPDAETLLDRVVAPVIYRILFTKTPPTTRYAAGLLRQCLDGEID</sequence>
<comment type="caution">
    <text evidence="6">The sequence shown here is derived from an EMBL/GenBank/DDBJ whole genome shotgun (WGS) entry which is preliminary data.</text>
</comment>
<keyword evidence="3" id="KW-0804">Transcription</keyword>
<keyword evidence="1" id="KW-0805">Transcription regulation</keyword>
<evidence type="ECO:0000313" key="7">
    <source>
        <dbReference type="Proteomes" id="UP000004386"/>
    </source>
</evidence>
<dbReference type="InterPro" id="IPR009057">
    <property type="entry name" value="Homeodomain-like_sf"/>
</dbReference>
<dbReference type="SUPFAM" id="SSF48498">
    <property type="entry name" value="Tetracyclin repressor-like, C-terminal domain"/>
    <property type="match status" value="1"/>
</dbReference>
<dbReference type="Pfam" id="PF16859">
    <property type="entry name" value="TetR_C_11"/>
    <property type="match status" value="1"/>
</dbReference>
<dbReference type="Gene3D" id="1.10.357.10">
    <property type="entry name" value="Tetracycline Repressor, domain 2"/>
    <property type="match status" value="1"/>
</dbReference>
<dbReference type="InterPro" id="IPR050109">
    <property type="entry name" value="HTH-type_TetR-like_transc_reg"/>
</dbReference>
<feature type="DNA-binding region" description="H-T-H motif" evidence="4">
    <location>
        <begin position="59"/>
        <end position="78"/>
    </location>
</feature>
<evidence type="ECO:0000259" key="5">
    <source>
        <dbReference type="PROSITE" id="PS50977"/>
    </source>
</evidence>
<evidence type="ECO:0000256" key="2">
    <source>
        <dbReference type="ARBA" id="ARBA00023125"/>
    </source>
</evidence>
<evidence type="ECO:0000256" key="1">
    <source>
        <dbReference type="ARBA" id="ARBA00023015"/>
    </source>
</evidence>
<accession>C4WQT8</accession>
<protein>
    <submittedName>
        <fullName evidence="6">Probable transcriptional regulator protein, TetR family</fullName>
    </submittedName>
</protein>
<dbReference type="AlphaFoldDB" id="C4WQT8"/>